<dbReference type="CDD" id="cd08646">
    <property type="entry name" value="FMT_core_Met-tRNA-FMT_N"/>
    <property type="match status" value="1"/>
</dbReference>
<evidence type="ECO:0000256" key="4">
    <source>
        <dbReference type="ARBA" id="ARBA00022917"/>
    </source>
</evidence>
<evidence type="ECO:0000259" key="5">
    <source>
        <dbReference type="Pfam" id="PF00551"/>
    </source>
</evidence>
<organism evidence="7 8">
    <name type="scientific">Candidatus Shapirobacteria bacterium CG09_land_8_20_14_0_10_47_13</name>
    <dbReference type="NCBI Taxonomy" id="1974481"/>
    <lineage>
        <taxon>Bacteria</taxon>
        <taxon>Candidatus Shapironibacteriota</taxon>
    </lineage>
</organism>
<evidence type="ECO:0000256" key="3">
    <source>
        <dbReference type="ARBA" id="ARBA00022679"/>
    </source>
</evidence>
<comment type="caution">
    <text evidence="7">The sequence shown here is derived from an EMBL/GenBank/DDBJ whole genome shotgun (WGS) entry which is preliminary data.</text>
</comment>
<dbReference type="SUPFAM" id="SSF53328">
    <property type="entry name" value="Formyltransferase"/>
    <property type="match status" value="1"/>
</dbReference>
<dbReference type="Proteomes" id="UP000230033">
    <property type="component" value="Unassembled WGS sequence"/>
</dbReference>
<feature type="domain" description="Formyl transferase C-terminal" evidence="6">
    <location>
        <begin position="161"/>
        <end position="250"/>
    </location>
</feature>
<dbReference type="InterPro" id="IPR041711">
    <property type="entry name" value="Met-tRNA-FMT_N"/>
</dbReference>
<keyword evidence="4" id="KW-0648">Protein biosynthesis</keyword>
<accession>A0A2H0WQA3</accession>
<dbReference type="EMBL" id="PEZJ01000009">
    <property type="protein sequence ID" value="PIS14079.1"/>
    <property type="molecule type" value="Genomic_DNA"/>
</dbReference>
<keyword evidence="3" id="KW-0808">Transferase</keyword>
<gene>
    <name evidence="7" type="ORF">COT65_00695</name>
</gene>
<dbReference type="InterPro" id="IPR036477">
    <property type="entry name" value="Formyl_transf_N_sf"/>
</dbReference>
<dbReference type="EC" id="2.1.2.9" evidence="2"/>
<evidence type="ECO:0000256" key="1">
    <source>
        <dbReference type="ARBA" id="ARBA00010699"/>
    </source>
</evidence>
<dbReference type="PANTHER" id="PTHR11138:SF5">
    <property type="entry name" value="METHIONYL-TRNA FORMYLTRANSFERASE, MITOCHONDRIAL"/>
    <property type="match status" value="1"/>
</dbReference>
<dbReference type="InterPro" id="IPR002376">
    <property type="entry name" value="Formyl_transf_N"/>
</dbReference>
<evidence type="ECO:0000256" key="2">
    <source>
        <dbReference type="ARBA" id="ARBA00012261"/>
    </source>
</evidence>
<dbReference type="InterPro" id="IPR011034">
    <property type="entry name" value="Formyl_transferase-like_C_sf"/>
</dbReference>
<name>A0A2H0WQA3_9BACT</name>
<dbReference type="CDD" id="cd08704">
    <property type="entry name" value="Met_tRNA_FMT_C"/>
    <property type="match status" value="1"/>
</dbReference>
<dbReference type="Pfam" id="PF02911">
    <property type="entry name" value="Formyl_trans_C"/>
    <property type="match status" value="1"/>
</dbReference>
<dbReference type="SUPFAM" id="SSF50486">
    <property type="entry name" value="FMT C-terminal domain-like"/>
    <property type="match status" value="1"/>
</dbReference>
<dbReference type="AlphaFoldDB" id="A0A2H0WQA3"/>
<proteinExistence type="inferred from homology"/>
<dbReference type="InterPro" id="IPR005793">
    <property type="entry name" value="Formyl_trans_C"/>
</dbReference>
<evidence type="ECO:0000313" key="7">
    <source>
        <dbReference type="EMBL" id="PIS14079.1"/>
    </source>
</evidence>
<dbReference type="Pfam" id="PF00551">
    <property type="entry name" value="Formyl_trans_N"/>
    <property type="match status" value="1"/>
</dbReference>
<dbReference type="GO" id="GO:0005829">
    <property type="term" value="C:cytosol"/>
    <property type="evidence" value="ECO:0007669"/>
    <property type="project" value="TreeGrafter"/>
</dbReference>
<dbReference type="Gene3D" id="3.40.50.12230">
    <property type="match status" value="1"/>
</dbReference>
<dbReference type="PANTHER" id="PTHR11138">
    <property type="entry name" value="METHIONYL-TRNA FORMYLTRANSFERASE"/>
    <property type="match status" value="1"/>
</dbReference>
<evidence type="ECO:0000259" key="6">
    <source>
        <dbReference type="Pfam" id="PF02911"/>
    </source>
</evidence>
<reference evidence="8" key="1">
    <citation type="submission" date="2017-09" db="EMBL/GenBank/DDBJ databases">
        <title>Depth-based differentiation of microbial function through sediment-hosted aquifers and enrichment of novel symbionts in the deep terrestrial subsurface.</title>
        <authorList>
            <person name="Probst A.J."/>
            <person name="Ladd B."/>
            <person name="Jarett J.K."/>
            <person name="Geller-Mcgrath D.E."/>
            <person name="Sieber C.M.K."/>
            <person name="Emerson J.B."/>
            <person name="Anantharaman K."/>
            <person name="Thomas B.C."/>
            <person name="Malmstrom R."/>
            <person name="Stieglmeier M."/>
            <person name="Klingl A."/>
            <person name="Woyke T."/>
            <person name="Ryan C.M."/>
            <person name="Banfield J.F."/>
        </authorList>
    </citation>
    <scope>NUCLEOTIDE SEQUENCE [LARGE SCALE GENOMIC DNA]</scope>
</reference>
<protein>
    <recommendedName>
        <fullName evidence="2">methionyl-tRNA formyltransferase</fullName>
        <ecNumber evidence="2">2.1.2.9</ecNumber>
    </recommendedName>
</protein>
<dbReference type="GO" id="GO:0004479">
    <property type="term" value="F:methionyl-tRNA formyltransferase activity"/>
    <property type="evidence" value="ECO:0007669"/>
    <property type="project" value="UniProtKB-EC"/>
</dbReference>
<sequence length="262" mass="29186">MIKPKIVFFGSDSRSEIVLAALKKDGRFDLVTNPAKAEVGVLASYGKILSAEAVAAPRKGILNIHPSLLPKYRGATPVPSAILAGETETGVTIIKLDEKVDHGPIVAQIKLPIAPDDTSQTLLSKAFTAGAVVLLKILPAYLAGKIELRPQEHWWATFTKRLTREDGQIDWQKPPEYLERFIRAMSPWPGAWTPIRVKRDTGYERRRLKILRAHLEKKPSHISHLTSLVIDQVQLEGKKPVSFKQFCEGYPKLKLPIDHNVA</sequence>
<dbReference type="InterPro" id="IPR044135">
    <property type="entry name" value="Met-tRNA-FMT_C"/>
</dbReference>
<feature type="domain" description="Formyl transferase N-terminal" evidence="5">
    <location>
        <begin position="31"/>
        <end position="133"/>
    </location>
</feature>
<evidence type="ECO:0000313" key="8">
    <source>
        <dbReference type="Proteomes" id="UP000230033"/>
    </source>
</evidence>
<comment type="similarity">
    <text evidence="1">Belongs to the Fmt family.</text>
</comment>